<dbReference type="EMBL" id="BRXX01000153">
    <property type="protein sequence ID" value="GMH94317.1"/>
    <property type="molecule type" value="Genomic_DNA"/>
</dbReference>
<protein>
    <submittedName>
        <fullName evidence="2">Uncharacterized protein</fullName>
    </submittedName>
</protein>
<proteinExistence type="predicted"/>
<gene>
    <name evidence="2" type="ORF">TrVE_jg6607</name>
</gene>
<reference evidence="3" key="1">
    <citation type="journal article" date="2023" name="Commun. Biol.">
        <title>Genome analysis of Parmales, the sister group of diatoms, reveals the evolutionary specialization of diatoms from phago-mixotrophs to photoautotrophs.</title>
        <authorList>
            <person name="Ban H."/>
            <person name="Sato S."/>
            <person name="Yoshikawa S."/>
            <person name="Yamada K."/>
            <person name="Nakamura Y."/>
            <person name="Ichinomiya M."/>
            <person name="Sato N."/>
            <person name="Blanc-Mathieu R."/>
            <person name="Endo H."/>
            <person name="Kuwata A."/>
            <person name="Ogata H."/>
        </authorList>
    </citation>
    <scope>NUCLEOTIDE SEQUENCE [LARGE SCALE GENOMIC DNA]</scope>
    <source>
        <strain evidence="3">NIES 3699</strain>
    </source>
</reference>
<organism evidence="2 3">
    <name type="scientific">Triparma verrucosa</name>
    <dbReference type="NCBI Taxonomy" id="1606542"/>
    <lineage>
        <taxon>Eukaryota</taxon>
        <taxon>Sar</taxon>
        <taxon>Stramenopiles</taxon>
        <taxon>Ochrophyta</taxon>
        <taxon>Bolidophyceae</taxon>
        <taxon>Parmales</taxon>
        <taxon>Triparmaceae</taxon>
        <taxon>Triparma</taxon>
    </lineage>
</organism>
<dbReference type="AlphaFoldDB" id="A0A9W7BPR4"/>
<comment type="caution">
    <text evidence="2">The sequence shown here is derived from an EMBL/GenBank/DDBJ whole genome shotgun (WGS) entry which is preliminary data.</text>
</comment>
<evidence type="ECO:0000313" key="3">
    <source>
        <dbReference type="Proteomes" id="UP001165160"/>
    </source>
</evidence>
<name>A0A9W7BPR4_9STRA</name>
<evidence type="ECO:0000256" key="1">
    <source>
        <dbReference type="SAM" id="MobiDB-lite"/>
    </source>
</evidence>
<evidence type="ECO:0000313" key="2">
    <source>
        <dbReference type="EMBL" id="GMH94317.1"/>
    </source>
</evidence>
<keyword evidence="3" id="KW-1185">Reference proteome</keyword>
<feature type="compositionally biased region" description="Basic and acidic residues" evidence="1">
    <location>
        <begin position="32"/>
        <end position="46"/>
    </location>
</feature>
<sequence>MITGPLASLLFLKKLKVSSKLSFKTKKKLEKRGKVDCRSGSKSHHDTKSKRNTAASKIFSRTGFNMLFAKEYDSVRPSQKTKEPSAILRTLSAKQKVSR</sequence>
<feature type="region of interest" description="Disordered" evidence="1">
    <location>
        <begin position="75"/>
        <end position="99"/>
    </location>
</feature>
<accession>A0A9W7BPR4</accession>
<dbReference type="Proteomes" id="UP001165160">
    <property type="component" value="Unassembled WGS sequence"/>
</dbReference>
<feature type="region of interest" description="Disordered" evidence="1">
    <location>
        <begin position="32"/>
        <end position="54"/>
    </location>
</feature>